<evidence type="ECO:0000256" key="2">
    <source>
        <dbReference type="ARBA" id="ARBA00023315"/>
    </source>
</evidence>
<accession>A0A5J9V3U4</accession>
<dbReference type="AlphaFoldDB" id="A0A5J9V3U4"/>
<comment type="caution">
    <text evidence="3">The sequence shown here is derived from an EMBL/GenBank/DDBJ whole genome shotgun (WGS) entry which is preliminary data.</text>
</comment>
<dbReference type="EMBL" id="RWGY01000011">
    <property type="protein sequence ID" value="TVU30779.1"/>
    <property type="molecule type" value="Genomic_DNA"/>
</dbReference>
<keyword evidence="4" id="KW-1185">Reference proteome</keyword>
<reference evidence="3 4" key="1">
    <citation type="journal article" date="2019" name="Sci. Rep.">
        <title>A high-quality genome of Eragrostis curvula grass provides insights into Poaceae evolution and supports new strategies to enhance forage quality.</title>
        <authorList>
            <person name="Carballo J."/>
            <person name="Santos B.A.C.M."/>
            <person name="Zappacosta D."/>
            <person name="Garbus I."/>
            <person name="Selva J.P."/>
            <person name="Gallo C.A."/>
            <person name="Diaz A."/>
            <person name="Albertini E."/>
            <person name="Caccamo M."/>
            <person name="Echenique V."/>
        </authorList>
    </citation>
    <scope>NUCLEOTIDE SEQUENCE [LARGE SCALE GENOMIC DNA]</scope>
    <source>
        <strain evidence="4">cv. Victoria</strain>
        <tissue evidence="3">Leaf</tissue>
    </source>
</reference>
<keyword evidence="1" id="KW-0808">Transferase</keyword>
<dbReference type="InterPro" id="IPR023213">
    <property type="entry name" value="CAT-like_dom_sf"/>
</dbReference>
<dbReference type="OrthoDB" id="1862401at2759"/>
<feature type="non-terminal residue" evidence="3">
    <location>
        <position position="1"/>
    </location>
</feature>
<dbReference type="Pfam" id="PF02458">
    <property type="entry name" value="Transferase"/>
    <property type="match status" value="1"/>
</dbReference>
<dbReference type="Gramene" id="TVU30779">
    <property type="protein sequence ID" value="TVU30779"/>
    <property type="gene ID" value="EJB05_22419"/>
</dbReference>
<name>A0A5J9V3U4_9POAL</name>
<evidence type="ECO:0000313" key="3">
    <source>
        <dbReference type="EMBL" id="TVU30779.1"/>
    </source>
</evidence>
<dbReference type="Proteomes" id="UP000324897">
    <property type="component" value="Chromosome 1"/>
</dbReference>
<keyword evidence="2" id="KW-0012">Acyltransferase</keyword>
<dbReference type="GO" id="GO:0016747">
    <property type="term" value="F:acyltransferase activity, transferring groups other than amino-acyl groups"/>
    <property type="evidence" value="ECO:0007669"/>
    <property type="project" value="UniProtKB-ARBA"/>
</dbReference>
<proteinExistence type="predicted"/>
<protein>
    <submittedName>
        <fullName evidence="3">Uncharacterized protein</fullName>
    </submittedName>
</protein>
<dbReference type="Gene3D" id="3.30.559.10">
    <property type="entry name" value="Chloramphenicol acetyltransferase-like domain"/>
    <property type="match status" value="2"/>
</dbReference>
<dbReference type="InterPro" id="IPR051504">
    <property type="entry name" value="Plant_metabolite_acyltrans"/>
</dbReference>
<organism evidence="3 4">
    <name type="scientific">Eragrostis curvula</name>
    <name type="common">weeping love grass</name>
    <dbReference type="NCBI Taxonomy" id="38414"/>
    <lineage>
        <taxon>Eukaryota</taxon>
        <taxon>Viridiplantae</taxon>
        <taxon>Streptophyta</taxon>
        <taxon>Embryophyta</taxon>
        <taxon>Tracheophyta</taxon>
        <taxon>Spermatophyta</taxon>
        <taxon>Magnoliopsida</taxon>
        <taxon>Liliopsida</taxon>
        <taxon>Poales</taxon>
        <taxon>Poaceae</taxon>
        <taxon>PACMAD clade</taxon>
        <taxon>Chloridoideae</taxon>
        <taxon>Eragrostideae</taxon>
        <taxon>Eragrostidinae</taxon>
        <taxon>Eragrostis</taxon>
    </lineage>
</organism>
<evidence type="ECO:0000313" key="4">
    <source>
        <dbReference type="Proteomes" id="UP000324897"/>
    </source>
</evidence>
<gene>
    <name evidence="3" type="ORF">EJB05_22419</name>
</gene>
<dbReference type="SUPFAM" id="SSF52777">
    <property type="entry name" value="CoA-dependent acyltransferases"/>
    <property type="match status" value="1"/>
</dbReference>
<sequence length="499" mass="54531">MSSMLGVLRSQIPHVPHRFLSSRPVRVVRVSHVLPYRATNTSTAVLKLSFFDLLYVTMAPVQNVLFYKGPSLPPFPSIVNSLQSSLATTLAAFPPLSGKLMTQDDGPSSREVVIDCSPGAVSPGVKFVEAEYRGGAVDGMRRLAGDEEHDAEVFALLVPEVGPAGQLPAPVLAVQVTRPAAGDGTVAVGVSMHHSACDGRSFWRFMSAWATAAREPGHHLVQPIFDREQVIRDPRVQQLTRKSKQRFATNAPVDAFRFPPADMARQRRRTFWLGAGEIQSLKQRLCRQGSGIIVEPLSTFVAVSSLVWTSIVRAKSTMDHADDDCYFLLSADIRRRLRPPVDENYFGNCVMGCLARATVADLSRDGDDGLVCAASAIQRAIREDLEDPMANLEHRLALRHGLPADRVTVMGSSNQFRPFETDFGWGAPSRVEMVSMTVMEEVVLRGAPDGGVQVSVALGRTHMEAMTSNFRQDGVHIRQGELSACKGLLKTLHGVIVWG</sequence>
<evidence type="ECO:0000256" key="1">
    <source>
        <dbReference type="ARBA" id="ARBA00022679"/>
    </source>
</evidence>
<dbReference type="PANTHER" id="PTHR31625">
    <property type="match status" value="1"/>
</dbReference>